<accession>X6MX43</accession>
<feature type="transmembrane region" description="Helical" evidence="2">
    <location>
        <begin position="138"/>
        <end position="161"/>
    </location>
</feature>
<organism evidence="3 4">
    <name type="scientific">Reticulomyxa filosa</name>
    <dbReference type="NCBI Taxonomy" id="46433"/>
    <lineage>
        <taxon>Eukaryota</taxon>
        <taxon>Sar</taxon>
        <taxon>Rhizaria</taxon>
        <taxon>Retaria</taxon>
        <taxon>Foraminifera</taxon>
        <taxon>Monothalamids</taxon>
        <taxon>Reticulomyxidae</taxon>
        <taxon>Reticulomyxa</taxon>
    </lineage>
</organism>
<dbReference type="EMBL" id="ASPP01016216">
    <property type="protein sequence ID" value="ETO17660.1"/>
    <property type="molecule type" value="Genomic_DNA"/>
</dbReference>
<comment type="caution">
    <text evidence="3">The sequence shown here is derived from an EMBL/GenBank/DDBJ whole genome shotgun (WGS) entry which is preliminary data.</text>
</comment>
<keyword evidence="2" id="KW-0472">Membrane</keyword>
<evidence type="ECO:0000256" key="1">
    <source>
        <dbReference type="SAM" id="MobiDB-lite"/>
    </source>
</evidence>
<gene>
    <name evidence="3" type="ORF">RFI_19661</name>
</gene>
<feature type="transmembrane region" description="Helical" evidence="2">
    <location>
        <begin position="234"/>
        <end position="260"/>
    </location>
</feature>
<feature type="compositionally biased region" description="Basic and acidic residues" evidence="1">
    <location>
        <begin position="121"/>
        <end position="130"/>
    </location>
</feature>
<keyword evidence="2" id="KW-0812">Transmembrane</keyword>
<protein>
    <submittedName>
        <fullName evidence="3">Uncharacterized protein</fullName>
    </submittedName>
</protein>
<feature type="compositionally biased region" description="Low complexity" evidence="1">
    <location>
        <begin position="109"/>
        <end position="120"/>
    </location>
</feature>
<evidence type="ECO:0000313" key="3">
    <source>
        <dbReference type="EMBL" id="ETO17660.1"/>
    </source>
</evidence>
<proteinExistence type="predicted"/>
<dbReference type="Proteomes" id="UP000023152">
    <property type="component" value="Unassembled WGS sequence"/>
</dbReference>
<reference evidence="3 4" key="1">
    <citation type="journal article" date="2013" name="Curr. Biol.">
        <title>The Genome of the Foraminiferan Reticulomyxa filosa.</title>
        <authorList>
            <person name="Glockner G."/>
            <person name="Hulsmann N."/>
            <person name="Schleicher M."/>
            <person name="Noegel A.A."/>
            <person name="Eichinger L."/>
            <person name="Gallinger C."/>
            <person name="Pawlowski J."/>
            <person name="Sierra R."/>
            <person name="Euteneuer U."/>
            <person name="Pillet L."/>
            <person name="Moustafa A."/>
            <person name="Platzer M."/>
            <person name="Groth M."/>
            <person name="Szafranski K."/>
            <person name="Schliwa M."/>
        </authorList>
    </citation>
    <scope>NUCLEOTIDE SEQUENCE [LARGE SCALE GENOMIC DNA]</scope>
</reference>
<dbReference type="AlphaFoldDB" id="X6MX43"/>
<evidence type="ECO:0000256" key="2">
    <source>
        <dbReference type="SAM" id="Phobius"/>
    </source>
</evidence>
<sequence>MSIETLKENSFFFLKKKKKKLNTELELPSSIFILSSMQGYTEKVRELWDHNTTFANLWFNVLSSFCYYHEHITAQYLWWPILESIRLFLLTLARVDVILKEPQYLASVASNDSNSSNTNEADNRNNEARGEGEQTRRLIVACNVSGVVNLGIGLPLFLLMLNRDKQNPLYTTSLTIFPLFLLLRIILSVPMIVAVIWKTPFYRSYNGNNYERIIDSTLTTHHSPVDKQSYYRNIFCHFSVFVCVCVLLSCLLFTAVYHIWNTGPLSSIREIPANLPLRGYVLPYS</sequence>
<feature type="transmembrane region" description="Helical" evidence="2">
    <location>
        <begin position="173"/>
        <end position="197"/>
    </location>
</feature>
<evidence type="ECO:0000313" key="4">
    <source>
        <dbReference type="Proteomes" id="UP000023152"/>
    </source>
</evidence>
<keyword evidence="4" id="KW-1185">Reference proteome</keyword>
<keyword evidence="2" id="KW-1133">Transmembrane helix</keyword>
<feature type="region of interest" description="Disordered" evidence="1">
    <location>
        <begin position="109"/>
        <end position="130"/>
    </location>
</feature>
<name>X6MX43_RETFI</name>